<comment type="caution">
    <text evidence="2">The sequence shown here is derived from an EMBL/GenBank/DDBJ whole genome shotgun (WGS) entry which is preliminary data.</text>
</comment>
<reference evidence="2" key="1">
    <citation type="journal article" date="2023" name="G3 (Bethesda)">
        <title>A reference genome for the long-term kleptoplast-retaining sea slug Elysia crispata morphotype clarki.</title>
        <authorList>
            <person name="Eastman K.E."/>
            <person name="Pendleton A.L."/>
            <person name="Shaikh M.A."/>
            <person name="Suttiyut T."/>
            <person name="Ogas R."/>
            <person name="Tomko P."/>
            <person name="Gavelis G."/>
            <person name="Widhalm J.R."/>
            <person name="Wisecaver J.H."/>
        </authorList>
    </citation>
    <scope>NUCLEOTIDE SEQUENCE</scope>
    <source>
        <strain evidence="2">ECLA1</strain>
    </source>
</reference>
<proteinExistence type="predicted"/>
<evidence type="ECO:0000256" key="1">
    <source>
        <dbReference type="SAM" id="MobiDB-lite"/>
    </source>
</evidence>
<accession>A0AAE0XPE8</accession>
<gene>
    <name evidence="2" type="ORF">RRG08_029612</name>
</gene>
<evidence type="ECO:0000313" key="3">
    <source>
        <dbReference type="Proteomes" id="UP001283361"/>
    </source>
</evidence>
<sequence length="95" mass="10221">MLSILSTSPPARVTNCPGDSIVPIRGNPEISGERSGRGTKWRASLSNKRKGRHFPKLSTCLPGFGPKLQKASCSAEGSKNTKGDHPEVYNSSIRQ</sequence>
<dbReference type="Proteomes" id="UP001283361">
    <property type="component" value="Unassembled WGS sequence"/>
</dbReference>
<keyword evidence="3" id="KW-1185">Reference proteome</keyword>
<evidence type="ECO:0000313" key="2">
    <source>
        <dbReference type="EMBL" id="KAK3701139.1"/>
    </source>
</evidence>
<name>A0AAE0XPE8_9GAST</name>
<feature type="region of interest" description="Disordered" evidence="1">
    <location>
        <begin position="71"/>
        <end position="95"/>
    </location>
</feature>
<protein>
    <submittedName>
        <fullName evidence="2">Uncharacterized protein</fullName>
    </submittedName>
</protein>
<feature type="region of interest" description="Disordered" evidence="1">
    <location>
        <begin position="1"/>
        <end position="49"/>
    </location>
</feature>
<dbReference type="EMBL" id="JAWDGP010007897">
    <property type="protein sequence ID" value="KAK3701139.1"/>
    <property type="molecule type" value="Genomic_DNA"/>
</dbReference>
<organism evidence="2 3">
    <name type="scientific">Elysia crispata</name>
    <name type="common">lettuce slug</name>
    <dbReference type="NCBI Taxonomy" id="231223"/>
    <lineage>
        <taxon>Eukaryota</taxon>
        <taxon>Metazoa</taxon>
        <taxon>Spiralia</taxon>
        <taxon>Lophotrochozoa</taxon>
        <taxon>Mollusca</taxon>
        <taxon>Gastropoda</taxon>
        <taxon>Heterobranchia</taxon>
        <taxon>Euthyneura</taxon>
        <taxon>Panpulmonata</taxon>
        <taxon>Sacoglossa</taxon>
        <taxon>Placobranchoidea</taxon>
        <taxon>Plakobranchidae</taxon>
        <taxon>Elysia</taxon>
    </lineage>
</organism>
<dbReference type="AlphaFoldDB" id="A0AAE0XPE8"/>